<proteinExistence type="predicted"/>
<sequence length="230" mass="24891">MIPLVFLPGMMCDARLFASQIATFSQERAVQVAHIGGADTVSALAAQVLAHAPPRFALAGLSMGGIVAMEILSQAPDRVARIALMDTNPKAEADAILDARETQIAKVRAGGLAGVMRDEMKPRYLADGPQRDAILELCMDMALGLGPDVFENQSRALQTRPDQQDTLRNAQCPALILCGREDALCPLHRHTLMADLMPHATLQVIENAGHLPTLEQPQETTAALRRWLED</sequence>
<evidence type="ECO:0000259" key="1">
    <source>
        <dbReference type="Pfam" id="PF12697"/>
    </source>
</evidence>
<dbReference type="InterPro" id="IPR029058">
    <property type="entry name" value="AB_hydrolase_fold"/>
</dbReference>
<protein>
    <submittedName>
        <fullName evidence="2">Pimeloyl-ACP methyl ester carboxylesterase</fullName>
    </submittedName>
</protein>
<feature type="domain" description="AB hydrolase-1" evidence="1">
    <location>
        <begin position="39"/>
        <end position="222"/>
    </location>
</feature>
<dbReference type="OrthoDB" id="5491135at2"/>
<dbReference type="Gene3D" id="3.40.50.1820">
    <property type="entry name" value="alpha/beta hydrolase"/>
    <property type="match status" value="1"/>
</dbReference>
<organism evidence="2 3">
    <name type="scientific">Cognatiyoonia koreensis</name>
    <dbReference type="NCBI Taxonomy" id="364200"/>
    <lineage>
        <taxon>Bacteria</taxon>
        <taxon>Pseudomonadati</taxon>
        <taxon>Pseudomonadota</taxon>
        <taxon>Alphaproteobacteria</taxon>
        <taxon>Rhodobacterales</taxon>
        <taxon>Paracoccaceae</taxon>
        <taxon>Cognatiyoonia</taxon>
    </lineage>
</organism>
<reference evidence="2 3" key="1">
    <citation type="submission" date="2016-10" db="EMBL/GenBank/DDBJ databases">
        <authorList>
            <person name="de Groot N.N."/>
        </authorList>
    </citation>
    <scope>NUCLEOTIDE SEQUENCE [LARGE SCALE GENOMIC DNA]</scope>
    <source>
        <strain evidence="2 3">DSM 17925</strain>
    </source>
</reference>
<dbReference type="PRINTS" id="PR00111">
    <property type="entry name" value="ABHYDROLASE"/>
</dbReference>
<dbReference type="Pfam" id="PF12697">
    <property type="entry name" value="Abhydrolase_6"/>
    <property type="match status" value="1"/>
</dbReference>
<dbReference type="InterPro" id="IPR050228">
    <property type="entry name" value="Carboxylesterase_BioH"/>
</dbReference>
<evidence type="ECO:0000313" key="3">
    <source>
        <dbReference type="Proteomes" id="UP000199167"/>
    </source>
</evidence>
<dbReference type="RefSeq" id="WP_089989078.1">
    <property type="nucleotide sequence ID" value="NZ_FOIZ01000001.1"/>
</dbReference>
<dbReference type="AlphaFoldDB" id="A0A1I0MRJ2"/>
<dbReference type="SUPFAM" id="SSF53474">
    <property type="entry name" value="alpha/beta-Hydrolases"/>
    <property type="match status" value="1"/>
</dbReference>
<dbReference type="Proteomes" id="UP000199167">
    <property type="component" value="Unassembled WGS sequence"/>
</dbReference>
<dbReference type="InterPro" id="IPR000073">
    <property type="entry name" value="AB_hydrolase_1"/>
</dbReference>
<evidence type="ECO:0000313" key="2">
    <source>
        <dbReference type="EMBL" id="SEV90444.1"/>
    </source>
</evidence>
<dbReference type="STRING" id="364200.SAMN04488515_0157"/>
<gene>
    <name evidence="2" type="ORF">SAMN04488515_0157</name>
</gene>
<accession>A0A1I0MRJ2</accession>
<keyword evidence="3" id="KW-1185">Reference proteome</keyword>
<dbReference type="EMBL" id="FOIZ01000001">
    <property type="protein sequence ID" value="SEV90444.1"/>
    <property type="molecule type" value="Genomic_DNA"/>
</dbReference>
<dbReference type="PANTHER" id="PTHR43194:SF5">
    <property type="entry name" value="PIMELOYL-[ACYL-CARRIER PROTEIN] METHYL ESTER ESTERASE"/>
    <property type="match status" value="1"/>
</dbReference>
<name>A0A1I0MRJ2_9RHOB</name>
<dbReference type="PANTHER" id="PTHR43194">
    <property type="entry name" value="HYDROLASE ALPHA/BETA FOLD FAMILY"/>
    <property type="match status" value="1"/>
</dbReference>